<dbReference type="InterPro" id="IPR029058">
    <property type="entry name" value="AB_hydrolase_fold"/>
</dbReference>
<dbReference type="EMBL" id="JAVYII010000008">
    <property type="protein sequence ID" value="MDT9594756.1"/>
    <property type="molecule type" value="Genomic_DNA"/>
</dbReference>
<dbReference type="Proteomes" id="UP001268542">
    <property type="component" value="Unassembled WGS sequence"/>
</dbReference>
<evidence type="ECO:0000313" key="2">
    <source>
        <dbReference type="EMBL" id="MDT9594756.1"/>
    </source>
</evidence>
<proteinExistence type="predicted"/>
<dbReference type="Gene3D" id="3.40.50.1820">
    <property type="entry name" value="alpha/beta hydrolase"/>
    <property type="match status" value="1"/>
</dbReference>
<dbReference type="Gene3D" id="1.10.287.1060">
    <property type="entry name" value="ESAT-6-like"/>
    <property type="match status" value="1"/>
</dbReference>
<protein>
    <recommendedName>
        <fullName evidence="4">PGAP1-like protein</fullName>
    </recommendedName>
</protein>
<sequence>MATLLRGMDTAAGHAAAATLQQGAADLESVAARLDAALAGFTWTGDDAERVRGEWAFTRRPQIVLAAEHLADLATRLEAEARAQDEASGAGAGAGTGGTAGAPGAAGGTPGADGRVPASAPGLLDRIGAWIGDRLTAGGAALGRFLGAGADLQGKILDVLTGERDWSAAAIAASALGAAGAGAGVVANLVTGEDQRWFAEGVGGIGDPVAVPLVETGLGDRVALEQPRSLDTIMQSVTDAYANGTADGSDGEVRIVRVDNGAGTPAYIVAVPGTETWSPGGGSAPRDLTANVALMAGNPTAAAESVRLAMERADIPADAPVLLVGHSQGGMITGHLAADEAFRERFNVTNMVTYGSPVDHLQVSGVNVLQMGHSFDPTPRLDLGGAGLPSPTGGQQVELPSPGSWYDVVGNHSHEAYIRSVHDALGAEGALGDRLRAYQSDASMLPFLVGPNGSATGVDVPVHRVPAGT</sequence>
<keyword evidence="3" id="KW-1185">Reference proteome</keyword>
<organism evidence="2 3">
    <name type="scientific">Nocardioides imazamoxiresistens</name>
    <dbReference type="NCBI Taxonomy" id="3231893"/>
    <lineage>
        <taxon>Bacteria</taxon>
        <taxon>Bacillati</taxon>
        <taxon>Actinomycetota</taxon>
        <taxon>Actinomycetes</taxon>
        <taxon>Propionibacteriales</taxon>
        <taxon>Nocardioidaceae</taxon>
        <taxon>Nocardioides</taxon>
    </lineage>
</organism>
<evidence type="ECO:0000313" key="3">
    <source>
        <dbReference type="Proteomes" id="UP001268542"/>
    </source>
</evidence>
<reference evidence="2 3" key="1">
    <citation type="submission" date="2023-08" db="EMBL/GenBank/DDBJ databases">
        <title>Nocardioides seae sp. nov., a bacterium isolated from a soil.</title>
        <authorList>
            <person name="Wang X."/>
        </authorList>
    </citation>
    <scope>NUCLEOTIDE SEQUENCE [LARGE SCALE GENOMIC DNA]</scope>
    <source>
        <strain evidence="2 3">YZH12</strain>
    </source>
</reference>
<evidence type="ECO:0008006" key="4">
    <source>
        <dbReference type="Google" id="ProtNLM"/>
    </source>
</evidence>
<accession>A0ABU3Q0W9</accession>
<dbReference type="RefSeq" id="WP_315734811.1">
    <property type="nucleotide sequence ID" value="NZ_JAVYII010000008.1"/>
</dbReference>
<feature type="region of interest" description="Disordered" evidence="1">
    <location>
        <begin position="82"/>
        <end position="117"/>
    </location>
</feature>
<dbReference type="SUPFAM" id="SSF53474">
    <property type="entry name" value="alpha/beta-Hydrolases"/>
    <property type="match status" value="1"/>
</dbReference>
<evidence type="ECO:0000256" key="1">
    <source>
        <dbReference type="SAM" id="MobiDB-lite"/>
    </source>
</evidence>
<feature type="compositionally biased region" description="Gly residues" evidence="1">
    <location>
        <begin position="90"/>
        <end position="111"/>
    </location>
</feature>
<comment type="caution">
    <text evidence="2">The sequence shown here is derived from an EMBL/GenBank/DDBJ whole genome shotgun (WGS) entry which is preliminary data.</text>
</comment>
<gene>
    <name evidence="2" type="ORF">RDV89_16840</name>
</gene>
<name>A0ABU3Q0W9_9ACTN</name>